<evidence type="ECO:0000256" key="1">
    <source>
        <dbReference type="ARBA" id="ARBA00004141"/>
    </source>
</evidence>
<keyword evidence="7" id="KW-0325">Glycoprotein</keyword>
<keyword evidence="4 8" id="KW-1133">Transmembrane helix</keyword>
<feature type="chain" id="PRO_5046026961" description="FAD-binding FR-type domain-containing protein" evidence="9">
    <location>
        <begin position="22"/>
        <end position="704"/>
    </location>
</feature>
<accession>A0ABR0EJY6</accession>
<dbReference type="SUPFAM" id="SSF52343">
    <property type="entry name" value="Ferredoxin reductase-like, C-terminal NADP-linked domain"/>
    <property type="match status" value="1"/>
</dbReference>
<keyword evidence="6 8" id="KW-0472">Membrane</keyword>
<keyword evidence="12" id="KW-1185">Reference proteome</keyword>
<organism evidence="11 12">
    <name type="scientific">Zasmidium cellare</name>
    <name type="common">Wine cellar mold</name>
    <name type="synonym">Racodium cellare</name>
    <dbReference type="NCBI Taxonomy" id="395010"/>
    <lineage>
        <taxon>Eukaryota</taxon>
        <taxon>Fungi</taxon>
        <taxon>Dikarya</taxon>
        <taxon>Ascomycota</taxon>
        <taxon>Pezizomycotina</taxon>
        <taxon>Dothideomycetes</taxon>
        <taxon>Dothideomycetidae</taxon>
        <taxon>Mycosphaerellales</taxon>
        <taxon>Mycosphaerellaceae</taxon>
        <taxon>Zasmidium</taxon>
    </lineage>
</organism>
<feature type="signal peptide" evidence="9">
    <location>
        <begin position="1"/>
        <end position="21"/>
    </location>
</feature>
<dbReference type="Pfam" id="PF01794">
    <property type="entry name" value="Ferric_reduct"/>
    <property type="match status" value="1"/>
</dbReference>
<dbReference type="InterPro" id="IPR039261">
    <property type="entry name" value="FNR_nucleotide-bd"/>
</dbReference>
<keyword evidence="3 8" id="KW-0812">Transmembrane</keyword>
<comment type="caution">
    <text evidence="11">The sequence shown here is derived from an EMBL/GenBank/DDBJ whole genome shotgun (WGS) entry which is preliminary data.</text>
</comment>
<feature type="transmembrane region" description="Helical" evidence="8">
    <location>
        <begin position="364"/>
        <end position="386"/>
    </location>
</feature>
<dbReference type="CDD" id="cd06186">
    <property type="entry name" value="NOX_Duox_like_FAD_NADP"/>
    <property type="match status" value="1"/>
</dbReference>
<dbReference type="SFLD" id="SFLDS00052">
    <property type="entry name" value="Ferric_Reductase_Domain"/>
    <property type="match status" value="1"/>
</dbReference>
<feature type="transmembrane region" description="Helical" evidence="8">
    <location>
        <begin position="330"/>
        <end position="352"/>
    </location>
</feature>
<evidence type="ECO:0000256" key="8">
    <source>
        <dbReference type="SAM" id="Phobius"/>
    </source>
</evidence>
<dbReference type="Proteomes" id="UP001305779">
    <property type="component" value="Unassembled WGS sequence"/>
</dbReference>
<feature type="transmembrane region" description="Helical" evidence="8">
    <location>
        <begin position="288"/>
        <end position="306"/>
    </location>
</feature>
<evidence type="ECO:0000313" key="11">
    <source>
        <dbReference type="EMBL" id="KAK4501565.1"/>
    </source>
</evidence>
<dbReference type="Gene3D" id="3.40.50.80">
    <property type="entry name" value="Nucleotide-binding domain of ferredoxin-NADP reductase (FNR) module"/>
    <property type="match status" value="1"/>
</dbReference>
<evidence type="ECO:0000313" key="12">
    <source>
        <dbReference type="Proteomes" id="UP001305779"/>
    </source>
</evidence>
<dbReference type="SFLD" id="SFLDG01168">
    <property type="entry name" value="Ferric_reductase_subgroup_(FRE"/>
    <property type="match status" value="1"/>
</dbReference>
<feature type="transmembrane region" description="Helical" evidence="8">
    <location>
        <begin position="393"/>
        <end position="413"/>
    </location>
</feature>
<feature type="transmembrane region" description="Helical" evidence="8">
    <location>
        <begin position="248"/>
        <end position="268"/>
    </location>
</feature>
<dbReference type="InterPro" id="IPR051410">
    <property type="entry name" value="Ferric/Cupric_Reductase"/>
</dbReference>
<feature type="transmembrane region" description="Helical" evidence="8">
    <location>
        <begin position="184"/>
        <end position="203"/>
    </location>
</feature>
<name>A0ABR0EJY6_ZASCE</name>
<sequence>MTMDVLAFVIGVLGLVSSVAATGPVPVTRSGLAGIQGFYFYNPYCGHGCFRSFSPFELQCSTTISEGGHTTSATSAHDLAVCRASDFPYLSSIAWCMHQFCPASVRASTIEEFWETEITGDVSILPKWSYGEVLANISTPPTMVSNASDMMMVLNETMLTTEANFQATWITLYYFFRETAQESYYGLAICLTSFGLPLLLTWLQYPRSMYGFVQNIRPYLVWPSTIGTYHDRPLPYLIGNAPTVGQGFYIAVVIILNIIFLCIGYATAWPQQENQWYKNKYQELMAYWMWRTGVLAFCQMPVLFLFSSRNNILLWLTNWSHSTYMVLHRWIARSFLLQTLLHSILALVLYTNTGSYSTSLKTGWWIWGCVATVAAVIIVLTSFLVIRQQAYELFLVTHVIMAVIVVVGCWYHVYIGYENTFGYETWLYATIAVWFFDRLVRVARIIDTGIRYAKVTEVGATIVRIDIPRIRWAEPGRCVYVYFPSLSPFKPWENHPFSTIPTELLSRHRDSDGSVERFKDLEKSDPVTIAPVASDTAIDSRTYTNSGLTLFVRKSTGTTRYLREAKRMPVLLEGPYPTNPTKAVLRSDRLLLVGGGIGITGLMPFVDRHPNIKLMYGVKAEDQCLVDALSGVLEDISEKDIVVGQRLELEAMLRAEAEMGWSKIAVIVCGPASMCDDVRSIVSKLGREKSGECSFELEIDAFSR</sequence>
<evidence type="ECO:0000259" key="10">
    <source>
        <dbReference type="PROSITE" id="PS51384"/>
    </source>
</evidence>
<gene>
    <name evidence="11" type="ORF">PRZ48_007374</name>
</gene>
<dbReference type="PANTHER" id="PTHR32361">
    <property type="entry name" value="FERRIC/CUPRIC REDUCTASE TRANSMEMBRANE COMPONENT"/>
    <property type="match status" value="1"/>
</dbReference>
<evidence type="ECO:0000256" key="2">
    <source>
        <dbReference type="ARBA" id="ARBA00022448"/>
    </source>
</evidence>
<evidence type="ECO:0000256" key="5">
    <source>
        <dbReference type="ARBA" id="ARBA00023065"/>
    </source>
</evidence>
<dbReference type="InterPro" id="IPR013130">
    <property type="entry name" value="Fe3_Rdtase_TM_dom"/>
</dbReference>
<keyword evidence="5" id="KW-0406">Ion transport</keyword>
<proteinExistence type="predicted"/>
<evidence type="ECO:0000256" key="4">
    <source>
        <dbReference type="ARBA" id="ARBA00022989"/>
    </source>
</evidence>
<dbReference type="PROSITE" id="PS51384">
    <property type="entry name" value="FAD_FR"/>
    <property type="match status" value="1"/>
</dbReference>
<evidence type="ECO:0000256" key="6">
    <source>
        <dbReference type="ARBA" id="ARBA00023136"/>
    </source>
</evidence>
<feature type="domain" description="FAD-binding FR-type" evidence="10">
    <location>
        <begin position="432"/>
        <end position="582"/>
    </location>
</feature>
<keyword evidence="2" id="KW-0813">Transport</keyword>
<dbReference type="InterPro" id="IPR017927">
    <property type="entry name" value="FAD-bd_FR_type"/>
</dbReference>
<feature type="transmembrane region" description="Helical" evidence="8">
    <location>
        <begin position="425"/>
        <end position="443"/>
    </location>
</feature>
<evidence type="ECO:0000256" key="7">
    <source>
        <dbReference type="ARBA" id="ARBA00023180"/>
    </source>
</evidence>
<protein>
    <recommendedName>
        <fullName evidence="10">FAD-binding FR-type domain-containing protein</fullName>
    </recommendedName>
</protein>
<dbReference type="PANTHER" id="PTHR32361:SF9">
    <property type="entry name" value="FERRIC REDUCTASE TRANSMEMBRANE COMPONENT 3-RELATED"/>
    <property type="match status" value="1"/>
</dbReference>
<evidence type="ECO:0000256" key="3">
    <source>
        <dbReference type="ARBA" id="ARBA00022692"/>
    </source>
</evidence>
<comment type="subcellular location">
    <subcellularLocation>
        <location evidence="1">Membrane</location>
        <topology evidence="1">Multi-pass membrane protein</topology>
    </subcellularLocation>
</comment>
<evidence type="ECO:0000256" key="9">
    <source>
        <dbReference type="SAM" id="SignalP"/>
    </source>
</evidence>
<reference evidence="11 12" key="1">
    <citation type="journal article" date="2023" name="G3 (Bethesda)">
        <title>A chromosome-level genome assembly of Zasmidium syzygii isolated from banana leaves.</title>
        <authorList>
            <person name="van Westerhoven A.C."/>
            <person name="Mehrabi R."/>
            <person name="Talebi R."/>
            <person name="Steentjes M.B.F."/>
            <person name="Corcolon B."/>
            <person name="Chong P.A."/>
            <person name="Kema G.H.J."/>
            <person name="Seidl M.F."/>
        </authorList>
    </citation>
    <scope>NUCLEOTIDE SEQUENCE [LARGE SCALE GENOMIC DNA]</scope>
    <source>
        <strain evidence="11 12">P124</strain>
    </source>
</reference>
<dbReference type="EMBL" id="JAXOVC010000005">
    <property type="protein sequence ID" value="KAK4501565.1"/>
    <property type="molecule type" value="Genomic_DNA"/>
</dbReference>
<keyword evidence="9" id="KW-0732">Signal</keyword>